<name>A0ABV3XVV3_9RHOB</name>
<dbReference type="InterPro" id="IPR009389">
    <property type="entry name" value="DUF1045"/>
</dbReference>
<keyword evidence="2" id="KW-1185">Reference proteome</keyword>
<reference evidence="1 2" key="1">
    <citation type="submission" date="2024-06" db="EMBL/GenBank/DDBJ databases">
        <title>Genome of Rhodovulum iodosum, a marine photoferrotroph.</title>
        <authorList>
            <person name="Bianchini G."/>
            <person name="Nikeleit V."/>
            <person name="Kappler A."/>
            <person name="Bryce C."/>
            <person name="Sanchez-Baracaldo P."/>
        </authorList>
    </citation>
    <scope>NUCLEOTIDE SEQUENCE [LARGE SCALE GENOMIC DNA]</scope>
    <source>
        <strain evidence="1 2">UT/N1</strain>
    </source>
</reference>
<evidence type="ECO:0000313" key="2">
    <source>
        <dbReference type="Proteomes" id="UP001560019"/>
    </source>
</evidence>
<dbReference type="EMBL" id="JBEHHI010000003">
    <property type="protein sequence ID" value="MEX5729450.1"/>
    <property type="molecule type" value="Genomic_DNA"/>
</dbReference>
<proteinExistence type="predicted"/>
<evidence type="ECO:0000313" key="1">
    <source>
        <dbReference type="EMBL" id="MEX5729450.1"/>
    </source>
</evidence>
<dbReference type="Pfam" id="PF06299">
    <property type="entry name" value="DUF1045"/>
    <property type="match status" value="1"/>
</dbReference>
<sequence>MTGSLMRAALCGRREANRHGAPVLEHPMEGYKRYAIYYAPEPGPLAAFGAAWLGWDAEAGQERARPVVHGLPRPVADLTAQPRRYGFHGTVKPPFRLVEGSDIALLHRAASALAGQLKPVLLDGLQLSRLGGFLALTPRGDTTHLGALAGSVVDALDGFRAAPSEAEIAKRNPDRLSARQNKLLQRWGYPYVMEEFRFHLTLTGPLEDAEAEATRAALAPVVAPLIAGPLRIRTLCLFGEAEDGRFRNLHRYTLSG</sequence>
<gene>
    <name evidence="1" type="ORF">Ga0609869_002803</name>
</gene>
<protein>
    <submittedName>
        <fullName evidence="1">Phosphonate metabolism protein</fullName>
    </submittedName>
</protein>
<comment type="caution">
    <text evidence="1">The sequence shown here is derived from an EMBL/GenBank/DDBJ whole genome shotgun (WGS) entry which is preliminary data.</text>
</comment>
<organism evidence="1 2">
    <name type="scientific">Rhodovulum iodosum</name>
    <dbReference type="NCBI Taxonomy" id="68291"/>
    <lineage>
        <taxon>Bacteria</taxon>
        <taxon>Pseudomonadati</taxon>
        <taxon>Pseudomonadota</taxon>
        <taxon>Alphaproteobacteria</taxon>
        <taxon>Rhodobacterales</taxon>
        <taxon>Paracoccaceae</taxon>
        <taxon>Rhodovulum</taxon>
    </lineage>
</organism>
<dbReference type="PIRSF" id="PIRSF033328">
    <property type="entry name" value="Phest_Mll4975"/>
    <property type="match status" value="1"/>
</dbReference>
<dbReference type="Proteomes" id="UP001560019">
    <property type="component" value="Unassembled WGS sequence"/>
</dbReference>
<dbReference type="NCBIfam" id="TIGR03223">
    <property type="entry name" value="Phn_opern_protn"/>
    <property type="match status" value="1"/>
</dbReference>
<accession>A0ABV3XVV3</accession>